<dbReference type="InterPro" id="IPR001387">
    <property type="entry name" value="Cro/C1-type_HTH"/>
</dbReference>
<reference evidence="2 3" key="1">
    <citation type="submission" date="2020-08" db="EMBL/GenBank/DDBJ databases">
        <title>Genomic Encyclopedia of Type Strains, Phase III (KMG-III): the genomes of soil and plant-associated and newly described type strains.</title>
        <authorList>
            <person name="Whitman W."/>
        </authorList>
    </citation>
    <scope>NUCLEOTIDE SEQUENCE [LARGE SCALE GENOMIC DNA]</scope>
    <source>
        <strain evidence="2 3">CECT 8960</strain>
    </source>
</reference>
<dbReference type="AlphaFoldDB" id="A0A7W7QEJ2"/>
<dbReference type="Pfam" id="PF01381">
    <property type="entry name" value="HTH_3"/>
    <property type="match status" value="1"/>
</dbReference>
<accession>A0A7W7QEJ2</accession>
<name>A0A7W7QEJ2_9PSEU</name>
<gene>
    <name evidence="2" type="ORF">FHR82_008334</name>
</gene>
<feature type="domain" description="HTH cro/C1-type" evidence="1">
    <location>
        <begin position="1"/>
        <end position="35"/>
    </location>
</feature>
<organism evidence="2 3">
    <name type="scientific">Actinophytocola algeriensis</name>
    <dbReference type="NCBI Taxonomy" id="1768010"/>
    <lineage>
        <taxon>Bacteria</taxon>
        <taxon>Bacillati</taxon>
        <taxon>Actinomycetota</taxon>
        <taxon>Actinomycetes</taxon>
        <taxon>Pseudonocardiales</taxon>
        <taxon>Pseudonocardiaceae</taxon>
    </lineage>
</organism>
<dbReference type="Gene3D" id="1.10.260.40">
    <property type="entry name" value="lambda repressor-like DNA-binding domains"/>
    <property type="match status" value="1"/>
</dbReference>
<dbReference type="Proteomes" id="UP000520767">
    <property type="component" value="Unassembled WGS sequence"/>
</dbReference>
<evidence type="ECO:0000313" key="2">
    <source>
        <dbReference type="EMBL" id="MBB4912063.1"/>
    </source>
</evidence>
<dbReference type="PROSITE" id="PS50943">
    <property type="entry name" value="HTH_CROC1"/>
    <property type="match status" value="1"/>
</dbReference>
<dbReference type="InterPro" id="IPR010982">
    <property type="entry name" value="Lambda_DNA-bd_dom_sf"/>
</dbReference>
<dbReference type="CDD" id="cd00093">
    <property type="entry name" value="HTH_XRE"/>
    <property type="match status" value="1"/>
</dbReference>
<evidence type="ECO:0000313" key="3">
    <source>
        <dbReference type="Proteomes" id="UP000520767"/>
    </source>
</evidence>
<protein>
    <submittedName>
        <fullName evidence="2">Transcriptional regulator with XRE-family HTH domain</fullName>
    </submittedName>
</protein>
<dbReference type="SUPFAM" id="SSF47413">
    <property type="entry name" value="lambda repressor-like DNA-binding domains"/>
    <property type="match status" value="1"/>
</dbReference>
<keyword evidence="3" id="KW-1185">Reference proteome</keyword>
<evidence type="ECO:0000259" key="1">
    <source>
        <dbReference type="PROSITE" id="PS50943"/>
    </source>
</evidence>
<dbReference type="RefSeq" id="WP_184816035.1">
    <property type="nucleotide sequence ID" value="NZ_JADBEA010000001.1"/>
</dbReference>
<dbReference type="GO" id="GO:0003677">
    <property type="term" value="F:DNA binding"/>
    <property type="evidence" value="ECO:0007669"/>
    <property type="project" value="InterPro"/>
</dbReference>
<comment type="caution">
    <text evidence="2">The sequence shown here is derived from an EMBL/GenBank/DDBJ whole genome shotgun (WGS) entry which is preliminary data.</text>
</comment>
<sequence>MTAAALSQYTRGRTRPSFEKLTALADFFNVSLDYLVYGEPMRAPDDHSSIARYVEHAFTDIKSRTSRHSELVARIGRLLVDRIDEVATEILDSRTAGIEGLIGQDEILRMERYCRQADIIATDLSPNVITLASGEALPGQFFNAVTTNLARGCGYRFLLAGEMTIHSDEVRDFRNLIANAVGGDRLNESCAFRTSAMPVQTGMGLYHLDAVTFAVEEPWLFAQFSKFLLNGAWLGYLNSPNDHSSADMLMSPDYTERAHEAFEKLWNSTGVHSIVGSRQS</sequence>
<proteinExistence type="predicted"/>
<dbReference type="EMBL" id="JACHJQ010000011">
    <property type="protein sequence ID" value="MBB4912063.1"/>
    <property type="molecule type" value="Genomic_DNA"/>
</dbReference>